<feature type="region of interest" description="Disordered" evidence="1">
    <location>
        <begin position="85"/>
        <end position="116"/>
    </location>
</feature>
<evidence type="ECO:0000313" key="2">
    <source>
        <dbReference type="EMBL" id="ESQ90516.1"/>
    </source>
</evidence>
<organism evidence="2 3">
    <name type="scientific">Asticcacaulis benevestitus DSM 16100 = ATCC BAA-896</name>
    <dbReference type="NCBI Taxonomy" id="1121022"/>
    <lineage>
        <taxon>Bacteria</taxon>
        <taxon>Pseudomonadati</taxon>
        <taxon>Pseudomonadota</taxon>
        <taxon>Alphaproteobacteria</taxon>
        <taxon>Caulobacterales</taxon>
        <taxon>Caulobacteraceae</taxon>
        <taxon>Asticcacaulis</taxon>
    </lineage>
</organism>
<evidence type="ECO:0000313" key="3">
    <source>
        <dbReference type="Proteomes" id="UP000017837"/>
    </source>
</evidence>
<feature type="compositionally biased region" description="Basic and acidic residues" evidence="1">
    <location>
        <begin position="91"/>
        <end position="108"/>
    </location>
</feature>
<accession>V4PQD9</accession>
<name>V4PQD9_9CAUL</name>
<dbReference type="Proteomes" id="UP000017837">
    <property type="component" value="Unassembled WGS sequence"/>
</dbReference>
<proteinExistence type="predicted"/>
<evidence type="ECO:0000256" key="1">
    <source>
        <dbReference type="SAM" id="MobiDB-lite"/>
    </source>
</evidence>
<keyword evidence="3" id="KW-1185">Reference proteome</keyword>
<sequence>MWLAAKAMLEANCVVSRGPDMVLRLGCPSGVKKVNLTAPSVPFPIMTSVAIMTESKSMVGGSGVWFDMSDLGNEKPDENEVLKRMLNTPPKPHEFGDKKKGAPQEDAPKPSQVKPG</sequence>
<protein>
    <submittedName>
        <fullName evidence="2">Uncharacterized protein</fullName>
    </submittedName>
</protein>
<gene>
    <name evidence="2" type="ORF">ABENE_12400</name>
</gene>
<reference evidence="2 3" key="1">
    <citation type="journal article" date="2014" name="Nature">
        <title>Sequential evolution of bacterial morphology by co-option of a developmental regulator.</title>
        <authorList>
            <person name="Jiang C."/>
            <person name="Brown P.J."/>
            <person name="Ducret A."/>
            <person name="Brun Y.V."/>
        </authorList>
    </citation>
    <scope>NUCLEOTIDE SEQUENCE [LARGE SCALE GENOMIC DNA]</scope>
    <source>
        <strain evidence="2 3">DSM 16100</strain>
    </source>
</reference>
<dbReference type="EMBL" id="AWGB01000023">
    <property type="protein sequence ID" value="ESQ90516.1"/>
    <property type="molecule type" value="Genomic_DNA"/>
</dbReference>
<comment type="caution">
    <text evidence="2">The sequence shown here is derived from an EMBL/GenBank/DDBJ whole genome shotgun (WGS) entry which is preliminary data.</text>
</comment>
<dbReference type="AlphaFoldDB" id="V4PQD9"/>